<dbReference type="Pfam" id="PF00528">
    <property type="entry name" value="BPD_transp_1"/>
    <property type="match status" value="1"/>
</dbReference>
<name>A0A2T5JVU7_9RHOB</name>
<organism evidence="9 10">
    <name type="scientific">Cereibacter azotoformans</name>
    <dbReference type="NCBI Taxonomy" id="43057"/>
    <lineage>
        <taxon>Bacteria</taxon>
        <taxon>Pseudomonadati</taxon>
        <taxon>Pseudomonadota</taxon>
        <taxon>Alphaproteobacteria</taxon>
        <taxon>Rhodobacterales</taxon>
        <taxon>Paracoccaceae</taxon>
        <taxon>Cereibacter</taxon>
    </lineage>
</organism>
<keyword evidence="6 7" id="KW-0472">Membrane</keyword>
<keyword evidence="10" id="KW-1185">Reference proteome</keyword>
<dbReference type="AlphaFoldDB" id="A0A2T5JVU7"/>
<dbReference type="Gene3D" id="1.10.3720.10">
    <property type="entry name" value="MetI-like"/>
    <property type="match status" value="1"/>
</dbReference>
<keyword evidence="2 7" id="KW-0813">Transport</keyword>
<dbReference type="InterPro" id="IPR000515">
    <property type="entry name" value="MetI-like"/>
</dbReference>
<comment type="subcellular location">
    <subcellularLocation>
        <location evidence="1 7">Cell membrane</location>
        <topology evidence="1 7">Multi-pass membrane protein</topology>
    </subcellularLocation>
</comment>
<dbReference type="PANTHER" id="PTHR30151:SF16">
    <property type="entry name" value="ABC TRANSPORTER PERMEASE PROTEIN"/>
    <property type="match status" value="1"/>
</dbReference>
<feature type="transmembrane region" description="Helical" evidence="7">
    <location>
        <begin position="143"/>
        <end position="162"/>
    </location>
</feature>
<feature type="transmembrane region" description="Helical" evidence="7">
    <location>
        <begin position="15"/>
        <end position="35"/>
    </location>
</feature>
<accession>A0A2T5JVU7</accession>
<comment type="similarity">
    <text evidence="7">Belongs to the binding-protein-dependent transport system permease family.</text>
</comment>
<feature type="domain" description="ABC transmembrane type-1" evidence="8">
    <location>
        <begin position="77"/>
        <end position="262"/>
    </location>
</feature>
<reference evidence="9 10" key="1">
    <citation type="submission" date="2018-04" db="EMBL/GenBank/DDBJ databases">
        <title>Genomic Encyclopedia of Type Strains, Phase III (KMG-III): the genomes of soil and plant-associated and newly described type strains.</title>
        <authorList>
            <person name="Whitman W."/>
        </authorList>
    </citation>
    <scope>NUCLEOTIDE SEQUENCE [LARGE SCALE GENOMIC DNA]</scope>
    <source>
        <strain evidence="9 10">KA25</strain>
    </source>
</reference>
<dbReference type="PROSITE" id="PS50928">
    <property type="entry name" value="ABC_TM1"/>
    <property type="match status" value="1"/>
</dbReference>
<keyword evidence="3" id="KW-1003">Cell membrane</keyword>
<keyword evidence="5 7" id="KW-1133">Transmembrane helix</keyword>
<evidence type="ECO:0000256" key="6">
    <source>
        <dbReference type="ARBA" id="ARBA00023136"/>
    </source>
</evidence>
<dbReference type="OrthoDB" id="9796361at2"/>
<feature type="transmembrane region" description="Helical" evidence="7">
    <location>
        <begin position="183"/>
        <end position="200"/>
    </location>
</feature>
<evidence type="ECO:0000313" key="9">
    <source>
        <dbReference type="EMBL" id="PTR14262.1"/>
    </source>
</evidence>
<dbReference type="Proteomes" id="UP000244060">
    <property type="component" value="Unassembled WGS sequence"/>
</dbReference>
<dbReference type="CDD" id="cd06261">
    <property type="entry name" value="TM_PBP2"/>
    <property type="match status" value="1"/>
</dbReference>
<dbReference type="EMBL" id="QAOT01000017">
    <property type="protein sequence ID" value="PTR14262.1"/>
    <property type="molecule type" value="Genomic_DNA"/>
</dbReference>
<dbReference type="SUPFAM" id="SSF161098">
    <property type="entry name" value="MetI-like"/>
    <property type="match status" value="1"/>
</dbReference>
<comment type="caution">
    <text evidence="9">The sequence shown here is derived from an EMBL/GenBank/DDBJ whole genome shotgun (WGS) entry which is preliminary data.</text>
</comment>
<dbReference type="GO" id="GO:0055085">
    <property type="term" value="P:transmembrane transport"/>
    <property type="evidence" value="ECO:0007669"/>
    <property type="project" value="InterPro"/>
</dbReference>
<protein>
    <submittedName>
        <fullName evidence="9">NitT/TauT family transport system permease protein</fullName>
    </submittedName>
</protein>
<sequence>MTMETATAPRRARPFAVPMALVRPVVSLGLLFGLWEIAARTGTISDFLFPPPTAILAALWVSAGPNGDPPYGTLLDIALSLYRLLAGVGLALVLGSLIGLAIGLTRWGRAIFKPIISALMPIPTLAWTPILLLVFGIDNRTTITVVFIAASFEIIYNVVTGIEMMTRKTYWVAASMGASRIQTLRYVIIPGILPYLITGLKLGVGYAWRALIAAEMLAASSHGLGFMIYDAQEYMDMKSIYGGILTISVLGLVIERGAVGALEKRTIEKWGVNVER</sequence>
<feature type="transmembrane region" description="Helical" evidence="7">
    <location>
        <begin position="84"/>
        <end position="104"/>
    </location>
</feature>
<dbReference type="RefSeq" id="WP_108221807.1">
    <property type="nucleotide sequence ID" value="NZ_QAOT01000017.1"/>
</dbReference>
<keyword evidence="4 7" id="KW-0812">Transmembrane</keyword>
<evidence type="ECO:0000259" key="8">
    <source>
        <dbReference type="PROSITE" id="PS50928"/>
    </source>
</evidence>
<evidence type="ECO:0000256" key="3">
    <source>
        <dbReference type="ARBA" id="ARBA00022475"/>
    </source>
</evidence>
<dbReference type="GO" id="GO:0005886">
    <property type="term" value="C:plasma membrane"/>
    <property type="evidence" value="ECO:0007669"/>
    <property type="project" value="UniProtKB-SubCell"/>
</dbReference>
<evidence type="ECO:0000256" key="5">
    <source>
        <dbReference type="ARBA" id="ARBA00022989"/>
    </source>
</evidence>
<gene>
    <name evidence="9" type="ORF">C8J28_11731</name>
</gene>
<evidence type="ECO:0000256" key="1">
    <source>
        <dbReference type="ARBA" id="ARBA00004651"/>
    </source>
</evidence>
<dbReference type="InterPro" id="IPR035906">
    <property type="entry name" value="MetI-like_sf"/>
</dbReference>
<dbReference type="PANTHER" id="PTHR30151">
    <property type="entry name" value="ALKANE SULFONATE ABC TRANSPORTER-RELATED, MEMBRANE SUBUNIT"/>
    <property type="match status" value="1"/>
</dbReference>
<evidence type="ECO:0000256" key="4">
    <source>
        <dbReference type="ARBA" id="ARBA00022692"/>
    </source>
</evidence>
<feature type="transmembrane region" description="Helical" evidence="7">
    <location>
        <begin position="116"/>
        <end position="137"/>
    </location>
</feature>
<evidence type="ECO:0000313" key="10">
    <source>
        <dbReference type="Proteomes" id="UP000244060"/>
    </source>
</evidence>
<evidence type="ECO:0000256" key="7">
    <source>
        <dbReference type="RuleBase" id="RU363032"/>
    </source>
</evidence>
<evidence type="ECO:0000256" key="2">
    <source>
        <dbReference type="ARBA" id="ARBA00022448"/>
    </source>
</evidence>
<proteinExistence type="inferred from homology"/>
<feature type="transmembrane region" description="Helical" evidence="7">
    <location>
        <begin position="240"/>
        <end position="259"/>
    </location>
</feature>